<dbReference type="PANTHER" id="PTHR33204:SF29">
    <property type="entry name" value="TRANSCRIPTIONAL REGULATOR"/>
    <property type="match status" value="1"/>
</dbReference>
<accession>A0A3G1KRK6</accession>
<sequence>MQEDLFGICPYVTAQKLLTGKWTLLIMYHLSIKTMRFNELQRVLPNLTQATLTKQLRMMEENGLINRRVYSQIPPRVEYSLSELGDHFQPVLDALQVWAIEYIDYLKNNKYQKCQSDK</sequence>
<dbReference type="PROSITE" id="PS51118">
    <property type="entry name" value="HTH_HXLR"/>
    <property type="match status" value="1"/>
</dbReference>
<dbReference type="SUPFAM" id="SSF46785">
    <property type="entry name" value="Winged helix' DNA-binding domain"/>
    <property type="match status" value="1"/>
</dbReference>
<dbReference type="GO" id="GO:0003677">
    <property type="term" value="F:DNA binding"/>
    <property type="evidence" value="ECO:0007669"/>
    <property type="project" value="UniProtKB-KW"/>
</dbReference>
<dbReference type="Gene3D" id="1.10.10.10">
    <property type="entry name" value="Winged helix-like DNA-binding domain superfamily/Winged helix DNA-binding domain"/>
    <property type="match status" value="1"/>
</dbReference>
<dbReference type="InterPro" id="IPR011991">
    <property type="entry name" value="ArsR-like_HTH"/>
</dbReference>
<keyword evidence="1" id="KW-0805">Transcription regulation</keyword>
<keyword evidence="2" id="KW-0238">DNA-binding</keyword>
<dbReference type="CDD" id="cd00090">
    <property type="entry name" value="HTH_ARSR"/>
    <property type="match status" value="1"/>
</dbReference>
<dbReference type="InterPro" id="IPR036388">
    <property type="entry name" value="WH-like_DNA-bd_sf"/>
</dbReference>
<evidence type="ECO:0000259" key="4">
    <source>
        <dbReference type="PROSITE" id="PS51118"/>
    </source>
</evidence>
<dbReference type="InterPro" id="IPR002577">
    <property type="entry name" value="HTH_HxlR"/>
</dbReference>
<keyword evidence="3" id="KW-0804">Transcription</keyword>
<evidence type="ECO:0000313" key="6">
    <source>
        <dbReference type="Proteomes" id="UP000323521"/>
    </source>
</evidence>
<feature type="domain" description="HTH hxlR-type" evidence="4">
    <location>
        <begin position="9"/>
        <end position="107"/>
    </location>
</feature>
<dbReference type="EMBL" id="CP017634">
    <property type="protein sequence ID" value="ATW25113.1"/>
    <property type="molecule type" value="Genomic_DNA"/>
</dbReference>
<dbReference type="RefSeq" id="WP_148134359.1">
    <property type="nucleotide sequence ID" value="NZ_CP017634.1"/>
</dbReference>
<dbReference type="AlphaFoldDB" id="A0A3G1KRK6"/>
<gene>
    <name evidence="5" type="ORF">DCMF_10330</name>
</gene>
<proteinExistence type="predicted"/>
<name>A0A3G1KRK6_FORW1</name>
<dbReference type="KEGG" id="fwa:DCMF_10330"/>
<evidence type="ECO:0000313" key="5">
    <source>
        <dbReference type="EMBL" id="ATW25113.1"/>
    </source>
</evidence>
<dbReference type="PANTHER" id="PTHR33204">
    <property type="entry name" value="TRANSCRIPTIONAL REGULATOR, MARR FAMILY"/>
    <property type="match status" value="1"/>
</dbReference>
<protein>
    <submittedName>
        <fullName evidence="5">Transcriptional regulator</fullName>
    </submittedName>
</protein>
<evidence type="ECO:0000256" key="2">
    <source>
        <dbReference type="ARBA" id="ARBA00023125"/>
    </source>
</evidence>
<evidence type="ECO:0000256" key="3">
    <source>
        <dbReference type="ARBA" id="ARBA00023163"/>
    </source>
</evidence>
<dbReference type="Proteomes" id="UP000323521">
    <property type="component" value="Chromosome"/>
</dbReference>
<keyword evidence="6" id="KW-1185">Reference proteome</keyword>
<evidence type="ECO:0000256" key="1">
    <source>
        <dbReference type="ARBA" id="ARBA00023015"/>
    </source>
</evidence>
<reference evidence="5 6" key="1">
    <citation type="submission" date="2016-10" db="EMBL/GenBank/DDBJ databases">
        <title>Complete Genome Sequence of Peptococcaceae strain DCMF.</title>
        <authorList>
            <person name="Edwards R.J."/>
            <person name="Holland S.I."/>
            <person name="Deshpande N.P."/>
            <person name="Wong Y.K."/>
            <person name="Ertan H."/>
            <person name="Manefield M."/>
            <person name="Russell T.L."/>
            <person name="Lee M.J."/>
        </authorList>
    </citation>
    <scope>NUCLEOTIDE SEQUENCE [LARGE SCALE GENOMIC DNA]</scope>
    <source>
        <strain evidence="5 6">DCMF</strain>
    </source>
</reference>
<organism evidence="5 6">
    <name type="scientific">Formimonas warabiya</name>
    <dbReference type="NCBI Taxonomy" id="1761012"/>
    <lineage>
        <taxon>Bacteria</taxon>
        <taxon>Bacillati</taxon>
        <taxon>Bacillota</taxon>
        <taxon>Clostridia</taxon>
        <taxon>Eubacteriales</taxon>
        <taxon>Peptococcaceae</taxon>
        <taxon>Candidatus Formimonas</taxon>
    </lineage>
</organism>
<dbReference type="Pfam" id="PF01638">
    <property type="entry name" value="HxlR"/>
    <property type="match status" value="1"/>
</dbReference>
<dbReference type="InterPro" id="IPR036390">
    <property type="entry name" value="WH_DNA-bd_sf"/>
</dbReference>
<dbReference type="OrthoDB" id="9791143at2"/>